<proteinExistence type="predicted"/>
<feature type="region of interest" description="Disordered" evidence="1">
    <location>
        <begin position="26"/>
        <end position="55"/>
    </location>
</feature>
<evidence type="ECO:0000256" key="2">
    <source>
        <dbReference type="SAM" id="SignalP"/>
    </source>
</evidence>
<accession>A0A5P1FHH0</accession>
<dbReference type="Proteomes" id="UP000243459">
    <property type="component" value="Chromosome 2"/>
</dbReference>
<feature type="signal peptide" evidence="2">
    <location>
        <begin position="1"/>
        <end position="22"/>
    </location>
</feature>
<sequence>MAWKKALCFAIMLAFSFENAFGGRVGGPPPKPSKGPIAPSTPTTPFPSPPPPPPAPSLSVCGVISYSWRADLAFTACEPSITTSPTWPSQPAKPPSPHHHRLGLTAHEAFITTITFCIGYSSNYVGEPTWPFAGYEGTITTGCAGPRT</sequence>
<reference evidence="4" key="1">
    <citation type="journal article" date="2017" name="Nat. Commun.">
        <title>The asparagus genome sheds light on the origin and evolution of a young Y chromosome.</title>
        <authorList>
            <person name="Harkess A."/>
            <person name="Zhou J."/>
            <person name="Xu C."/>
            <person name="Bowers J.E."/>
            <person name="Van der Hulst R."/>
            <person name="Ayyampalayam S."/>
            <person name="Mercati F."/>
            <person name="Riccardi P."/>
            <person name="McKain M.R."/>
            <person name="Kakrana A."/>
            <person name="Tang H."/>
            <person name="Ray J."/>
            <person name="Groenendijk J."/>
            <person name="Arikit S."/>
            <person name="Mathioni S.M."/>
            <person name="Nakano M."/>
            <person name="Shan H."/>
            <person name="Telgmann-Rauber A."/>
            <person name="Kanno A."/>
            <person name="Yue Z."/>
            <person name="Chen H."/>
            <person name="Li W."/>
            <person name="Chen Y."/>
            <person name="Xu X."/>
            <person name="Zhang Y."/>
            <person name="Luo S."/>
            <person name="Chen H."/>
            <person name="Gao J."/>
            <person name="Mao Z."/>
            <person name="Pires J.C."/>
            <person name="Luo M."/>
            <person name="Kudrna D."/>
            <person name="Wing R.A."/>
            <person name="Meyers B.C."/>
            <person name="Yi K."/>
            <person name="Kong H."/>
            <person name="Lavrijsen P."/>
            <person name="Sunseri F."/>
            <person name="Falavigna A."/>
            <person name="Ye Y."/>
            <person name="Leebens-Mack J.H."/>
            <person name="Chen G."/>
        </authorList>
    </citation>
    <scope>NUCLEOTIDE SEQUENCE [LARGE SCALE GENOMIC DNA]</scope>
    <source>
        <strain evidence="4">cv. DH0086</strain>
    </source>
</reference>
<evidence type="ECO:0000313" key="4">
    <source>
        <dbReference type="Proteomes" id="UP000243459"/>
    </source>
</evidence>
<keyword evidence="2" id="KW-0732">Signal</keyword>
<evidence type="ECO:0000313" key="3">
    <source>
        <dbReference type="EMBL" id="ONK77835.1"/>
    </source>
</evidence>
<protein>
    <submittedName>
        <fullName evidence="3">Uncharacterized protein</fullName>
    </submittedName>
</protein>
<gene>
    <name evidence="3" type="ORF">A4U43_C02F11220</name>
</gene>
<organism evidence="3 4">
    <name type="scientific">Asparagus officinalis</name>
    <name type="common">Garden asparagus</name>
    <dbReference type="NCBI Taxonomy" id="4686"/>
    <lineage>
        <taxon>Eukaryota</taxon>
        <taxon>Viridiplantae</taxon>
        <taxon>Streptophyta</taxon>
        <taxon>Embryophyta</taxon>
        <taxon>Tracheophyta</taxon>
        <taxon>Spermatophyta</taxon>
        <taxon>Magnoliopsida</taxon>
        <taxon>Liliopsida</taxon>
        <taxon>Asparagales</taxon>
        <taxon>Asparagaceae</taxon>
        <taxon>Asparagoideae</taxon>
        <taxon>Asparagus</taxon>
    </lineage>
</organism>
<dbReference type="Gramene" id="ONK77835">
    <property type="protein sequence ID" value="ONK77835"/>
    <property type="gene ID" value="A4U43_C02F11220"/>
</dbReference>
<evidence type="ECO:0000256" key="1">
    <source>
        <dbReference type="SAM" id="MobiDB-lite"/>
    </source>
</evidence>
<keyword evidence="4" id="KW-1185">Reference proteome</keyword>
<feature type="chain" id="PRO_5024463988" evidence="2">
    <location>
        <begin position="23"/>
        <end position="148"/>
    </location>
</feature>
<dbReference type="EMBL" id="CM007382">
    <property type="protein sequence ID" value="ONK77835.1"/>
    <property type="molecule type" value="Genomic_DNA"/>
</dbReference>
<name>A0A5P1FHH0_ASPOF</name>
<dbReference type="AlphaFoldDB" id="A0A5P1FHH0"/>
<feature type="compositionally biased region" description="Pro residues" evidence="1">
    <location>
        <begin position="42"/>
        <end position="55"/>
    </location>
</feature>